<evidence type="ECO:0000256" key="5">
    <source>
        <dbReference type="ARBA" id="ARBA00022825"/>
    </source>
</evidence>
<evidence type="ECO:0000256" key="4">
    <source>
        <dbReference type="ARBA" id="ARBA00022801"/>
    </source>
</evidence>
<feature type="domain" description="Fervidolysin-like N-terminal prodomain" evidence="12">
    <location>
        <begin position="50"/>
        <end position="122"/>
    </location>
</feature>
<dbReference type="PANTHER" id="PTHR43806:SF11">
    <property type="entry name" value="CEREVISIN-RELATED"/>
    <property type="match status" value="1"/>
</dbReference>
<dbReference type="InterPro" id="IPR032812">
    <property type="entry name" value="SbsA_Ig"/>
</dbReference>
<dbReference type="Gene3D" id="2.60.40.1220">
    <property type="match status" value="1"/>
</dbReference>
<dbReference type="InterPro" id="IPR022398">
    <property type="entry name" value="Peptidase_S8_His-AS"/>
</dbReference>
<dbReference type="Gene3D" id="3.40.50.200">
    <property type="entry name" value="Peptidase S8/S53 domain"/>
    <property type="match status" value="1"/>
</dbReference>
<feature type="domain" description="SbsA Ig-like" evidence="11">
    <location>
        <begin position="563"/>
        <end position="653"/>
    </location>
</feature>
<dbReference type="Pfam" id="PF00082">
    <property type="entry name" value="Peptidase_S8"/>
    <property type="match status" value="1"/>
</dbReference>
<feature type="chain" id="PRO_5046256436" description="S8 family serine peptidase" evidence="9">
    <location>
        <begin position="29"/>
        <end position="950"/>
    </location>
</feature>
<dbReference type="PROSITE" id="PS00138">
    <property type="entry name" value="SUBTILASE_SER"/>
    <property type="match status" value="1"/>
</dbReference>
<dbReference type="PANTHER" id="PTHR43806">
    <property type="entry name" value="PEPTIDASE S8"/>
    <property type="match status" value="1"/>
</dbReference>
<keyword evidence="4 6" id="KW-0378">Hydrolase</keyword>
<gene>
    <name evidence="13" type="ORF">GCM10010201_28280</name>
</gene>
<evidence type="ECO:0008006" key="15">
    <source>
        <dbReference type="Google" id="ProtNLM"/>
    </source>
</evidence>
<keyword evidence="5 6" id="KW-0720">Serine protease</keyword>
<dbReference type="PROSITE" id="PS00136">
    <property type="entry name" value="SUBTILASE_ASP"/>
    <property type="match status" value="1"/>
</dbReference>
<dbReference type="EMBL" id="BAAARY010000014">
    <property type="protein sequence ID" value="GAA2527790.1"/>
    <property type="molecule type" value="Genomic_DNA"/>
</dbReference>
<dbReference type="InterPro" id="IPR023828">
    <property type="entry name" value="Peptidase_S8_Ser-AS"/>
</dbReference>
<dbReference type="InterPro" id="IPR023827">
    <property type="entry name" value="Peptidase_S8_Asp-AS"/>
</dbReference>
<evidence type="ECO:0000313" key="14">
    <source>
        <dbReference type="Proteomes" id="UP001499978"/>
    </source>
</evidence>
<dbReference type="PROSITE" id="PS00137">
    <property type="entry name" value="SUBTILASE_HIS"/>
    <property type="match status" value="1"/>
</dbReference>
<evidence type="ECO:0000256" key="3">
    <source>
        <dbReference type="ARBA" id="ARBA00022729"/>
    </source>
</evidence>
<organism evidence="13 14">
    <name type="scientific">Pilimelia columellifera subsp. columellifera</name>
    <dbReference type="NCBI Taxonomy" id="706583"/>
    <lineage>
        <taxon>Bacteria</taxon>
        <taxon>Bacillati</taxon>
        <taxon>Actinomycetota</taxon>
        <taxon>Actinomycetes</taxon>
        <taxon>Micromonosporales</taxon>
        <taxon>Micromonosporaceae</taxon>
        <taxon>Pilimelia</taxon>
    </lineage>
</organism>
<feature type="domain" description="Peptidase S8/S53" evidence="10">
    <location>
        <begin position="162"/>
        <end position="413"/>
    </location>
</feature>
<sequence>MRLLPRALALTAAVACAASALTAPPADATPPTAARPDGFAAESRPAPRRTAAAPRAVPDTVLVRFKDGATATRRAKALRARGARAISSVAGDGIVQVKAGGPATALLGALRRDPAVASAALNHRRTLAAAPDDEGFVVGAQEYLKTVRLPQAWDVVTDTTSQIIAVIDTGVDGSHPDLAGRLVPGFNAVTPGGSTTDTAFDPETAPHGGHGTMVAGVAAARTNNGVGIAGAAHTGRIMPVKVFGPDGSAADLDIIEGIDWATAHGAKVINLSLGGPEDSPLLREALQRAVAAGVVVVAAAGNTGENTPQYPAAYPEAIAVGATDDAGALADFSTSGDWVDLVAPGFNIWSADAGSGSYVSDSGTSFSAPLVAGAVALARSAHRTLTPAEVAARLARTARDAGPAGRDPYYGAGVLDAYRALDGSWAGDLLPPGGDNDNTPALAGAHGESAGLIDIEGDVDWHVNHGDEARAVEVVVTPAPHGDHHVKNFDPVIEVYDADLRLLSRVDSPHADATETATVTVPAGPVFVAVSSYNGARTEATHMVKITTGPPGTPTAPGEQLWVKDLGPVPHATSVDAAATPTVTFARAMTPASVTAETVRLRDGYSGAIVPADVAFDAGVATITPAAPMAEGAPHLVEVGAVKDAAGATHAGLIRSVFRVANQAPPQVGPVAAVGGLNTATLTWAAPQISDLAEVVVLQNVGTVAPNGPDGGPGSGLAVRAGLTSATATGLVGASHTFAVWARDRSGVASPVRVVQLAGTATILGAAPTALVYGGTVTVTGRVTRRDNGAAVSNAPVRLYFQPVGRPATFLANLTTSASGAVTYRHRPPARGSYRLLHLAGGGLLASQAIRTVAVRVAISGALSAAKVRRGKTVRLSGAVRPAHGGQVVYLQRLTRGSWRNVASRRLTGAGGYAFAIRHTSPGLFAYRVSKPADADHLSNVTGSRSLRVT</sequence>
<evidence type="ECO:0000256" key="2">
    <source>
        <dbReference type="ARBA" id="ARBA00022670"/>
    </source>
</evidence>
<dbReference type="PRINTS" id="PR00723">
    <property type="entry name" value="SUBTILISIN"/>
</dbReference>
<keyword evidence="3 9" id="KW-0732">Signal</keyword>
<feature type="active site" description="Charge relay system" evidence="6">
    <location>
        <position position="365"/>
    </location>
</feature>
<dbReference type="InterPro" id="IPR050131">
    <property type="entry name" value="Peptidase_S8_subtilisin-like"/>
</dbReference>
<dbReference type="InterPro" id="IPR014755">
    <property type="entry name" value="Cu-Rt/internalin_Ig-like"/>
</dbReference>
<comment type="caution">
    <text evidence="13">The sequence shown here is derived from an EMBL/GenBank/DDBJ whole genome shotgun (WGS) entry which is preliminary data.</text>
</comment>
<dbReference type="Pfam" id="PF13205">
    <property type="entry name" value="Big_5"/>
    <property type="match status" value="1"/>
</dbReference>
<evidence type="ECO:0000313" key="13">
    <source>
        <dbReference type="EMBL" id="GAA2527790.1"/>
    </source>
</evidence>
<evidence type="ECO:0000259" key="11">
    <source>
        <dbReference type="Pfam" id="PF13205"/>
    </source>
</evidence>
<evidence type="ECO:0000256" key="8">
    <source>
        <dbReference type="SAM" id="MobiDB-lite"/>
    </source>
</evidence>
<dbReference type="InterPro" id="IPR036852">
    <property type="entry name" value="Peptidase_S8/S53_dom_sf"/>
</dbReference>
<dbReference type="InterPro" id="IPR000209">
    <property type="entry name" value="Peptidase_S8/S53_dom"/>
</dbReference>
<feature type="active site" description="Charge relay system" evidence="6">
    <location>
        <position position="210"/>
    </location>
</feature>
<feature type="active site" description="Charge relay system" evidence="6">
    <location>
        <position position="168"/>
    </location>
</feature>
<evidence type="ECO:0000256" key="7">
    <source>
        <dbReference type="RuleBase" id="RU003355"/>
    </source>
</evidence>
<name>A0ABP6AY16_9ACTN</name>
<proteinExistence type="inferred from homology"/>
<dbReference type="Pfam" id="PF22148">
    <property type="entry name" value="Fervidolysin_NPro-like"/>
    <property type="match status" value="1"/>
</dbReference>
<evidence type="ECO:0000259" key="12">
    <source>
        <dbReference type="Pfam" id="PF22148"/>
    </source>
</evidence>
<evidence type="ECO:0000256" key="1">
    <source>
        <dbReference type="ARBA" id="ARBA00011073"/>
    </source>
</evidence>
<dbReference type="Proteomes" id="UP001499978">
    <property type="component" value="Unassembled WGS sequence"/>
</dbReference>
<accession>A0ABP6AY16</accession>
<keyword evidence="2 6" id="KW-0645">Protease</keyword>
<dbReference type="SUPFAM" id="SSF52743">
    <property type="entry name" value="Subtilisin-like"/>
    <property type="match status" value="1"/>
</dbReference>
<evidence type="ECO:0000256" key="6">
    <source>
        <dbReference type="PROSITE-ProRule" id="PRU01240"/>
    </source>
</evidence>
<comment type="similarity">
    <text evidence="1 6 7">Belongs to the peptidase S8 family.</text>
</comment>
<protein>
    <recommendedName>
        <fullName evidence="15">S8 family serine peptidase</fullName>
    </recommendedName>
</protein>
<keyword evidence="14" id="KW-1185">Reference proteome</keyword>
<evidence type="ECO:0000256" key="9">
    <source>
        <dbReference type="SAM" id="SignalP"/>
    </source>
</evidence>
<dbReference type="InterPro" id="IPR015500">
    <property type="entry name" value="Peptidase_S8_subtilisin-rel"/>
</dbReference>
<evidence type="ECO:0000259" key="10">
    <source>
        <dbReference type="Pfam" id="PF00082"/>
    </source>
</evidence>
<dbReference type="Gene3D" id="2.60.120.380">
    <property type="match status" value="1"/>
</dbReference>
<feature type="region of interest" description="Disordered" evidence="8">
    <location>
        <begin position="24"/>
        <end position="53"/>
    </location>
</feature>
<feature type="signal peptide" evidence="9">
    <location>
        <begin position="1"/>
        <end position="28"/>
    </location>
</feature>
<dbReference type="PROSITE" id="PS51892">
    <property type="entry name" value="SUBTILASE"/>
    <property type="match status" value="1"/>
</dbReference>
<reference evidence="14" key="1">
    <citation type="journal article" date="2019" name="Int. J. Syst. Evol. Microbiol.">
        <title>The Global Catalogue of Microorganisms (GCM) 10K type strain sequencing project: providing services to taxonomists for standard genome sequencing and annotation.</title>
        <authorList>
            <consortium name="The Broad Institute Genomics Platform"/>
            <consortium name="The Broad Institute Genome Sequencing Center for Infectious Disease"/>
            <person name="Wu L."/>
            <person name="Ma J."/>
        </authorList>
    </citation>
    <scope>NUCLEOTIDE SEQUENCE [LARGE SCALE GENOMIC DNA]</scope>
    <source>
        <strain evidence="14">JCM 3367</strain>
    </source>
</reference>
<dbReference type="InterPro" id="IPR054399">
    <property type="entry name" value="Fervidolysin-like_N_prodom"/>
</dbReference>
<dbReference type="RefSeq" id="WP_344173185.1">
    <property type="nucleotide sequence ID" value="NZ_BAAARY010000014.1"/>
</dbReference>